<dbReference type="InterPro" id="IPR036291">
    <property type="entry name" value="NAD(P)-bd_dom_sf"/>
</dbReference>
<dbReference type="SUPFAM" id="SSF51735">
    <property type="entry name" value="NAD(P)-binding Rossmann-fold domains"/>
    <property type="match status" value="1"/>
</dbReference>
<feature type="non-terminal residue" evidence="5">
    <location>
        <position position="156"/>
    </location>
</feature>
<dbReference type="InterPro" id="IPR001509">
    <property type="entry name" value="Epimerase_deHydtase"/>
</dbReference>
<dbReference type="GO" id="GO:0016491">
    <property type="term" value="F:oxidoreductase activity"/>
    <property type="evidence" value="ECO:0007669"/>
    <property type="project" value="UniProtKB-KW"/>
</dbReference>
<protein>
    <recommendedName>
        <fullName evidence="4">NAD-dependent epimerase/dehydratase domain-containing protein</fullName>
    </recommendedName>
</protein>
<organism evidence="5">
    <name type="scientific">marine metagenome</name>
    <dbReference type="NCBI Taxonomy" id="408172"/>
    <lineage>
        <taxon>unclassified sequences</taxon>
        <taxon>metagenomes</taxon>
        <taxon>ecological metagenomes</taxon>
    </lineage>
</organism>
<keyword evidence="3" id="KW-0520">NAD</keyword>
<sequence>MGKKKVLITGVSGLVGNVLAKSLDQDYEITGVDLKECSQVPTVAADCSILQDILPVFSGIDTVIDLASNPSQYSAWDVIHNVNLKCTSNTLEASKIAGVKRVIFASSNHATGMYEFDSPYREIVKGSYRGLTADSIPLITTDMPVRPDGPYGIAKA</sequence>
<evidence type="ECO:0000259" key="4">
    <source>
        <dbReference type="Pfam" id="PF01370"/>
    </source>
</evidence>
<feature type="domain" description="NAD-dependent epimerase/dehydratase" evidence="4">
    <location>
        <begin position="6"/>
        <end position="155"/>
    </location>
</feature>
<evidence type="ECO:0000256" key="1">
    <source>
        <dbReference type="ARBA" id="ARBA00007637"/>
    </source>
</evidence>
<proteinExistence type="inferred from homology"/>
<dbReference type="AlphaFoldDB" id="A0A382PCD5"/>
<gene>
    <name evidence="5" type="ORF">METZ01_LOCUS323334</name>
</gene>
<accession>A0A382PCD5</accession>
<dbReference type="Gene3D" id="3.40.50.720">
    <property type="entry name" value="NAD(P)-binding Rossmann-like Domain"/>
    <property type="match status" value="1"/>
</dbReference>
<evidence type="ECO:0000256" key="2">
    <source>
        <dbReference type="ARBA" id="ARBA00023002"/>
    </source>
</evidence>
<comment type="similarity">
    <text evidence="1">Belongs to the NAD(P)-dependent epimerase/dehydratase family.</text>
</comment>
<name>A0A382PCD5_9ZZZZ</name>
<dbReference type="EMBL" id="UINC01106076">
    <property type="protein sequence ID" value="SVC70480.1"/>
    <property type="molecule type" value="Genomic_DNA"/>
</dbReference>
<dbReference type="PANTHER" id="PTHR43103">
    <property type="entry name" value="NUCLEOSIDE-DIPHOSPHATE-SUGAR EPIMERASE"/>
    <property type="match status" value="1"/>
</dbReference>
<dbReference type="Pfam" id="PF01370">
    <property type="entry name" value="Epimerase"/>
    <property type="match status" value="1"/>
</dbReference>
<evidence type="ECO:0000313" key="5">
    <source>
        <dbReference type="EMBL" id="SVC70480.1"/>
    </source>
</evidence>
<reference evidence="5" key="1">
    <citation type="submission" date="2018-05" db="EMBL/GenBank/DDBJ databases">
        <authorList>
            <person name="Lanie J.A."/>
            <person name="Ng W.-L."/>
            <person name="Kazmierczak K.M."/>
            <person name="Andrzejewski T.M."/>
            <person name="Davidsen T.M."/>
            <person name="Wayne K.J."/>
            <person name="Tettelin H."/>
            <person name="Glass J.I."/>
            <person name="Rusch D."/>
            <person name="Podicherti R."/>
            <person name="Tsui H.-C.T."/>
            <person name="Winkler M.E."/>
        </authorList>
    </citation>
    <scope>NUCLEOTIDE SEQUENCE</scope>
</reference>
<evidence type="ECO:0000256" key="3">
    <source>
        <dbReference type="ARBA" id="ARBA00023027"/>
    </source>
</evidence>
<dbReference type="PANTHER" id="PTHR43103:SF5">
    <property type="entry name" value="4-EPIMERASE, PUTATIVE (AFU_ORTHOLOGUE AFUA_7G00360)-RELATED"/>
    <property type="match status" value="1"/>
</dbReference>
<keyword evidence="2" id="KW-0560">Oxidoreductase</keyword>